<evidence type="ECO:0000313" key="2">
    <source>
        <dbReference type="Proteomes" id="UP000217676"/>
    </source>
</evidence>
<gene>
    <name evidence="1" type="ORF">SLA_4499</name>
</gene>
<proteinExistence type="predicted"/>
<dbReference type="EMBL" id="AP017424">
    <property type="protein sequence ID" value="BAU85386.1"/>
    <property type="molecule type" value="Genomic_DNA"/>
</dbReference>
<dbReference type="PANTHER" id="PTHR14136:SF17">
    <property type="entry name" value="BTB_POZ DOMAIN-CONTAINING PROTEIN KCTD9"/>
    <property type="match status" value="1"/>
</dbReference>
<dbReference type="PANTHER" id="PTHR14136">
    <property type="entry name" value="BTB_POZ DOMAIN-CONTAINING PROTEIN KCTD9"/>
    <property type="match status" value="1"/>
</dbReference>
<protein>
    <recommendedName>
        <fullName evidence="3">Pentapeptide repeat-containing protein</fullName>
    </recommendedName>
</protein>
<evidence type="ECO:0000313" key="1">
    <source>
        <dbReference type="EMBL" id="BAU85386.1"/>
    </source>
</evidence>
<evidence type="ECO:0008006" key="3">
    <source>
        <dbReference type="Google" id="ProtNLM"/>
    </source>
</evidence>
<dbReference type="Pfam" id="PF00805">
    <property type="entry name" value="Pentapeptide"/>
    <property type="match status" value="2"/>
</dbReference>
<accession>A0A160P3F4</accession>
<reference evidence="1 2" key="1">
    <citation type="journal article" date="2016" name="Genome Announc.">
        <title>Complete Genome Sequence of Thiostrepton-Producing Streptomyces laurentii ATCC 31255.</title>
        <authorList>
            <person name="Doi K."/>
            <person name="Fujino Y."/>
            <person name="Nagayoshi Y."/>
            <person name="Ohshima T."/>
            <person name="Ogata S."/>
        </authorList>
    </citation>
    <scope>NUCLEOTIDE SEQUENCE [LARGE SCALE GENOMIC DNA]</scope>
    <source>
        <strain evidence="1 2">ATCC 31255</strain>
    </source>
</reference>
<keyword evidence="2" id="KW-1185">Reference proteome</keyword>
<organism evidence="1 2">
    <name type="scientific">Streptomyces laurentii</name>
    <dbReference type="NCBI Taxonomy" id="39478"/>
    <lineage>
        <taxon>Bacteria</taxon>
        <taxon>Bacillati</taxon>
        <taxon>Actinomycetota</taxon>
        <taxon>Actinomycetes</taxon>
        <taxon>Kitasatosporales</taxon>
        <taxon>Streptomycetaceae</taxon>
        <taxon>Streptomyces</taxon>
    </lineage>
</organism>
<dbReference type="InterPro" id="IPR051082">
    <property type="entry name" value="Pentapeptide-BTB/POZ_domain"/>
</dbReference>
<dbReference type="Proteomes" id="UP000217676">
    <property type="component" value="Chromosome"/>
</dbReference>
<dbReference type="AlphaFoldDB" id="A0A160P3F4"/>
<dbReference type="Gene3D" id="2.160.20.80">
    <property type="entry name" value="E3 ubiquitin-protein ligase SopA"/>
    <property type="match status" value="1"/>
</dbReference>
<sequence>MLLGLVLLVLGPLTWVVAGDPVRGLRGKEQVDALNATRQTVLAATGGVVVALGLAYTARTYHLSRRGQVTQRFGAAVGQLSSEKPEERLGGVFALEHILAESPQEHATVVTVLATYVREHTRRGPRALLAPPDPEADWEAALPGWGTEPAADVRAAMDVLARRPDRPEPRRLDLRDAHLVGLQMREFEFDARPRLTRMFLTWADLRRADLRGVDLRGSILNGADLSAARLHGAKLAGVGFSRARLCGAGLDGADLRDVSGLTAAQLSGAVVDDATVLPEDLAADPWVRARKAACLAWRDVHGPLSTPPPTPAP</sequence>
<dbReference type="InterPro" id="IPR001646">
    <property type="entry name" value="5peptide_repeat"/>
</dbReference>
<dbReference type="SUPFAM" id="SSF141571">
    <property type="entry name" value="Pentapeptide repeat-like"/>
    <property type="match status" value="1"/>
</dbReference>
<name>A0A160P3F4_STRLU</name>
<dbReference type="KEGG" id="slau:SLA_4499"/>